<gene>
    <name evidence="6" type="ORF">FJ693_07980</name>
</gene>
<keyword evidence="3" id="KW-0238">DNA-binding</keyword>
<evidence type="ECO:0000256" key="3">
    <source>
        <dbReference type="ARBA" id="ARBA00023125"/>
    </source>
</evidence>
<dbReference type="PANTHER" id="PTHR30118:SF15">
    <property type="entry name" value="TRANSCRIPTIONAL REGULATORY PROTEIN"/>
    <property type="match status" value="1"/>
</dbReference>
<dbReference type="AlphaFoldDB" id="A0A552WSM6"/>
<sequence>MCQMELSRIDLNLLVALDALLSERSVTRAADRLTVGQPAMSATLMRLRKLFDDELLVRQGRGMILTPVAEALIQPVRDVILHVEAVFAARRTFEPSTTGRSFSVTANDYVTRVFLRPLLEILANEAPNLSFDINAVRDDYETRLSREETDLLIIPSQVFPGHTAYSYEVLFQDRYVCAVDADNAEVGAALTLEQFSELPYVAFNVGLLRSHAEIQLDAQGVARNTQVSIQSPTVAPYLLRGTRRVTIIQERLGRAFDEAAHLRLVEPPVELAPVTMVMVWGRHAEHDPGHRWFRQRVAAFAGETMGQD</sequence>
<feature type="domain" description="HTH lysR-type" evidence="5">
    <location>
        <begin position="9"/>
        <end position="66"/>
    </location>
</feature>
<dbReference type="InterPro" id="IPR036388">
    <property type="entry name" value="WH-like_DNA-bd_sf"/>
</dbReference>
<organism evidence="6 7">
    <name type="scientific">Georgenia yuyongxinii</name>
    <dbReference type="NCBI Taxonomy" id="2589797"/>
    <lineage>
        <taxon>Bacteria</taxon>
        <taxon>Bacillati</taxon>
        <taxon>Actinomycetota</taxon>
        <taxon>Actinomycetes</taxon>
        <taxon>Micrococcales</taxon>
        <taxon>Bogoriellaceae</taxon>
        <taxon>Georgenia</taxon>
    </lineage>
</organism>
<name>A0A552WSM6_9MICO</name>
<dbReference type="CDD" id="cd08417">
    <property type="entry name" value="PBP2_Nitroaromatics_like"/>
    <property type="match status" value="1"/>
</dbReference>
<reference evidence="6 7" key="1">
    <citation type="submission" date="2019-07" db="EMBL/GenBank/DDBJ databases">
        <title>Georgenia wutianyii sp. nov. and Georgenia *** sp. nov. isolated from plateau pika (Ochotona curzoniae) in the Qinghai-Tibet plateau of China.</title>
        <authorList>
            <person name="Tian Z."/>
        </authorList>
    </citation>
    <scope>NUCLEOTIDE SEQUENCE [LARGE SCALE GENOMIC DNA]</scope>
    <source>
        <strain evidence="6 7">Z446</strain>
    </source>
</reference>
<dbReference type="InterPro" id="IPR037402">
    <property type="entry name" value="YidZ_PBP2"/>
</dbReference>
<dbReference type="Proteomes" id="UP000318693">
    <property type="component" value="Unassembled WGS sequence"/>
</dbReference>
<accession>A0A552WSM6</accession>
<dbReference type="InterPro" id="IPR000847">
    <property type="entry name" value="LysR_HTH_N"/>
</dbReference>
<dbReference type="SUPFAM" id="SSF46785">
    <property type="entry name" value="Winged helix' DNA-binding domain"/>
    <property type="match status" value="1"/>
</dbReference>
<dbReference type="Pfam" id="PF00126">
    <property type="entry name" value="HTH_1"/>
    <property type="match status" value="1"/>
</dbReference>
<dbReference type="InterPro" id="IPR005119">
    <property type="entry name" value="LysR_subst-bd"/>
</dbReference>
<keyword evidence="7" id="KW-1185">Reference proteome</keyword>
<evidence type="ECO:0000259" key="5">
    <source>
        <dbReference type="PROSITE" id="PS50931"/>
    </source>
</evidence>
<evidence type="ECO:0000313" key="7">
    <source>
        <dbReference type="Proteomes" id="UP000318693"/>
    </source>
</evidence>
<proteinExistence type="inferred from homology"/>
<dbReference type="PROSITE" id="PS50931">
    <property type="entry name" value="HTH_LYSR"/>
    <property type="match status" value="1"/>
</dbReference>
<keyword evidence="4" id="KW-0804">Transcription</keyword>
<dbReference type="EMBL" id="VJXR01000017">
    <property type="protein sequence ID" value="TRW45822.1"/>
    <property type="molecule type" value="Genomic_DNA"/>
</dbReference>
<evidence type="ECO:0000256" key="2">
    <source>
        <dbReference type="ARBA" id="ARBA00023015"/>
    </source>
</evidence>
<dbReference type="InterPro" id="IPR050389">
    <property type="entry name" value="LysR-type_TF"/>
</dbReference>
<dbReference type="Pfam" id="PF03466">
    <property type="entry name" value="LysR_substrate"/>
    <property type="match status" value="1"/>
</dbReference>
<dbReference type="Gene3D" id="1.10.10.10">
    <property type="entry name" value="Winged helix-like DNA-binding domain superfamily/Winged helix DNA-binding domain"/>
    <property type="match status" value="1"/>
</dbReference>
<keyword evidence="2" id="KW-0805">Transcription regulation</keyword>
<dbReference type="Gene3D" id="3.40.190.10">
    <property type="entry name" value="Periplasmic binding protein-like II"/>
    <property type="match status" value="2"/>
</dbReference>
<comment type="caution">
    <text evidence="6">The sequence shown here is derived from an EMBL/GenBank/DDBJ whole genome shotgun (WGS) entry which is preliminary data.</text>
</comment>
<protein>
    <submittedName>
        <fullName evidence="6">LysR family transcriptional regulator</fullName>
    </submittedName>
</protein>
<dbReference type="PANTHER" id="PTHR30118">
    <property type="entry name" value="HTH-TYPE TRANSCRIPTIONAL REGULATOR LEUO-RELATED"/>
    <property type="match status" value="1"/>
</dbReference>
<dbReference type="PRINTS" id="PR00039">
    <property type="entry name" value="HTHLYSR"/>
</dbReference>
<evidence type="ECO:0000256" key="4">
    <source>
        <dbReference type="ARBA" id="ARBA00023163"/>
    </source>
</evidence>
<dbReference type="InterPro" id="IPR036390">
    <property type="entry name" value="WH_DNA-bd_sf"/>
</dbReference>
<dbReference type="SUPFAM" id="SSF53850">
    <property type="entry name" value="Periplasmic binding protein-like II"/>
    <property type="match status" value="1"/>
</dbReference>
<comment type="similarity">
    <text evidence="1">Belongs to the LysR transcriptional regulatory family.</text>
</comment>
<dbReference type="GO" id="GO:0003700">
    <property type="term" value="F:DNA-binding transcription factor activity"/>
    <property type="evidence" value="ECO:0007669"/>
    <property type="project" value="InterPro"/>
</dbReference>
<dbReference type="GO" id="GO:0003677">
    <property type="term" value="F:DNA binding"/>
    <property type="evidence" value="ECO:0007669"/>
    <property type="project" value="UniProtKB-KW"/>
</dbReference>
<evidence type="ECO:0000256" key="1">
    <source>
        <dbReference type="ARBA" id="ARBA00009437"/>
    </source>
</evidence>
<evidence type="ECO:0000313" key="6">
    <source>
        <dbReference type="EMBL" id="TRW45822.1"/>
    </source>
</evidence>